<proteinExistence type="predicted"/>
<dbReference type="AlphaFoldDB" id="A0A5K1DP77"/>
<name>A0A5K1DP77_9MAGN</name>
<dbReference type="Gramene" id="NC5G0161870.1">
    <property type="protein sequence ID" value="NC5G0161870.1:cds"/>
    <property type="gene ID" value="NC5G0161870"/>
</dbReference>
<dbReference type="InterPro" id="IPR032867">
    <property type="entry name" value="DYW_dom"/>
</dbReference>
<gene>
    <name evidence="2" type="ORF">NYM_LOCUS19944</name>
</gene>
<dbReference type="EMBL" id="LR721783">
    <property type="protein sequence ID" value="VVW40276.1"/>
    <property type="molecule type" value="Genomic_DNA"/>
</dbReference>
<sequence>MAGCGRREKKNEDKGINKEAGFSLIDINNTLHEFISGNKPLPRCADICAKLEELTLKMSAEGYLAETGFVLYDIHEDEREQALGHQGEELALTLGLISTAPRVTLRTVKNLRVW</sequence>
<accession>A0A5K1DP77</accession>
<evidence type="ECO:0000259" key="1">
    <source>
        <dbReference type="Pfam" id="PF14432"/>
    </source>
</evidence>
<evidence type="ECO:0000313" key="2">
    <source>
        <dbReference type="EMBL" id="VVW40276.1"/>
    </source>
</evidence>
<organism evidence="2">
    <name type="scientific">Nymphaea colorata</name>
    <name type="common">pocket water lily</name>
    <dbReference type="NCBI Taxonomy" id="210225"/>
    <lineage>
        <taxon>Eukaryota</taxon>
        <taxon>Viridiplantae</taxon>
        <taxon>Streptophyta</taxon>
        <taxon>Embryophyta</taxon>
        <taxon>Tracheophyta</taxon>
        <taxon>Spermatophyta</taxon>
        <taxon>Magnoliopsida</taxon>
        <taxon>Nymphaeales</taxon>
        <taxon>Nymphaeaceae</taxon>
        <taxon>Nymphaea</taxon>
    </lineage>
</organism>
<dbReference type="Pfam" id="PF14432">
    <property type="entry name" value="DYW_deaminase"/>
    <property type="match status" value="1"/>
</dbReference>
<dbReference type="GO" id="GO:0008270">
    <property type="term" value="F:zinc ion binding"/>
    <property type="evidence" value="ECO:0007669"/>
    <property type="project" value="InterPro"/>
</dbReference>
<reference evidence="2" key="1">
    <citation type="submission" date="2019-09" db="EMBL/GenBank/DDBJ databases">
        <authorList>
            <person name="Zhang L."/>
        </authorList>
    </citation>
    <scope>NUCLEOTIDE SEQUENCE</scope>
</reference>
<protein>
    <recommendedName>
        <fullName evidence="1">DYW domain-containing protein</fullName>
    </recommendedName>
</protein>
<feature type="domain" description="DYW" evidence="1">
    <location>
        <begin position="62"/>
        <end position="113"/>
    </location>
</feature>